<reference evidence="2" key="1">
    <citation type="submission" date="2020-10" db="EMBL/GenBank/DDBJ databases">
        <authorList>
            <person name="Castelo-Branco R."/>
            <person name="Eusebio N."/>
            <person name="Adriana R."/>
            <person name="Vieira A."/>
            <person name="Brugerolle De Fraissinette N."/>
            <person name="Rezende De Castro R."/>
            <person name="Schneider M.P."/>
            <person name="Vasconcelos V."/>
            <person name="Leao P.N."/>
        </authorList>
    </citation>
    <scope>NUCLEOTIDE SEQUENCE</scope>
    <source>
        <strain evidence="2">LEGE 07310</strain>
    </source>
</reference>
<comment type="caution">
    <text evidence="2">The sequence shown here is derived from an EMBL/GenBank/DDBJ whole genome shotgun (WGS) entry which is preliminary data.</text>
</comment>
<dbReference type="InterPro" id="IPR036852">
    <property type="entry name" value="Peptidase_S8/S53_dom_sf"/>
</dbReference>
<evidence type="ECO:0000313" key="2">
    <source>
        <dbReference type="EMBL" id="MBE9079553.1"/>
    </source>
</evidence>
<dbReference type="SUPFAM" id="SSF52743">
    <property type="entry name" value="Subtilisin-like"/>
    <property type="match status" value="1"/>
</dbReference>
<dbReference type="GO" id="GO:0004252">
    <property type="term" value="F:serine-type endopeptidase activity"/>
    <property type="evidence" value="ECO:0007669"/>
    <property type="project" value="InterPro"/>
</dbReference>
<sequence>MSRAEDNKLLDPKFLRGVFDITGEGIKLGIVSTSFGASSDVKENVTDQKLSSVKVLKDIPSESVYATGEGRALAQLVYKVAPGSEILFHTGVSGSGSSLSDLNESSFITAVRELQKAGADIIFDDIAGLSPPLFEDGEAVEAIDDAVADGIVYLTAAGNNGTITYEDEYRPSKEFELDNVIFQAHDFDPTDRVDLFQDIVAGENGALLKPLLSWDSSTREESSELFLFVLDSPELPTESNIVNISTIPSKETVEEAVTTQLYSAAPNQKLYYTIGHVVNENKKPPSLIKWVSAANGSDRSVEYEYIDPLLGLPTVYGPANSDAAITVGSASDDGTEYDSFASRGGVPILFDEMGNPLPKPIIRRKPDVIGPDNVTTAFPEGSPFNPFVGTSAAVANVAGVAALMEQAAGGPDVLSPEVIKTILGATDKPVEPAPGLPPSAGLVQPDLAILGAKVTGQIASIFPNSLA</sequence>
<dbReference type="InterPro" id="IPR000209">
    <property type="entry name" value="Peptidase_S8/S53_dom"/>
</dbReference>
<dbReference type="EMBL" id="JADEXG010000060">
    <property type="protein sequence ID" value="MBE9079553.1"/>
    <property type="molecule type" value="Genomic_DNA"/>
</dbReference>
<dbReference type="RefSeq" id="WP_228021890.1">
    <property type="nucleotide sequence ID" value="NZ_JADEXG010000060.1"/>
</dbReference>
<accession>A0A8J7DE72</accession>
<feature type="domain" description="Peptidase S8/S53" evidence="1">
    <location>
        <begin position="293"/>
        <end position="426"/>
    </location>
</feature>
<organism evidence="2 3">
    <name type="scientific">Vasconcelosia minhoensis LEGE 07310</name>
    <dbReference type="NCBI Taxonomy" id="915328"/>
    <lineage>
        <taxon>Bacteria</taxon>
        <taxon>Bacillati</taxon>
        <taxon>Cyanobacteriota</taxon>
        <taxon>Cyanophyceae</taxon>
        <taxon>Nodosilineales</taxon>
        <taxon>Cymatolegaceae</taxon>
        <taxon>Vasconcelosia</taxon>
        <taxon>Vasconcelosia minhoensis</taxon>
    </lineage>
</organism>
<dbReference type="Gene3D" id="3.40.50.200">
    <property type="entry name" value="Peptidase S8/S53 domain"/>
    <property type="match status" value="2"/>
</dbReference>
<dbReference type="Pfam" id="PF00082">
    <property type="entry name" value="Peptidase_S8"/>
    <property type="match status" value="1"/>
</dbReference>
<proteinExistence type="predicted"/>
<dbReference type="Proteomes" id="UP000636505">
    <property type="component" value="Unassembled WGS sequence"/>
</dbReference>
<evidence type="ECO:0000313" key="3">
    <source>
        <dbReference type="Proteomes" id="UP000636505"/>
    </source>
</evidence>
<name>A0A8J7DE72_9CYAN</name>
<gene>
    <name evidence="2" type="ORF">IQ241_20010</name>
</gene>
<dbReference type="GO" id="GO:0006508">
    <property type="term" value="P:proteolysis"/>
    <property type="evidence" value="ECO:0007669"/>
    <property type="project" value="InterPro"/>
</dbReference>
<evidence type="ECO:0000259" key="1">
    <source>
        <dbReference type="Pfam" id="PF00082"/>
    </source>
</evidence>
<keyword evidence="3" id="KW-1185">Reference proteome</keyword>
<protein>
    <submittedName>
        <fullName evidence="2">S8 family serine peptidase</fullName>
    </submittedName>
</protein>
<dbReference type="AlphaFoldDB" id="A0A8J7DE72"/>